<protein>
    <submittedName>
        <fullName evidence="6">DNA-binding transcriptional regulator LsrR, DeoR family</fullName>
    </submittedName>
</protein>
<dbReference type="SUPFAM" id="SSF100950">
    <property type="entry name" value="NagB/RpiA/CoA transferase-like"/>
    <property type="match status" value="1"/>
</dbReference>
<dbReference type="InterPro" id="IPR037171">
    <property type="entry name" value="NagB/RpiA_transferase-like"/>
</dbReference>
<dbReference type="InterPro" id="IPR036388">
    <property type="entry name" value="WH-like_DNA-bd_sf"/>
</dbReference>
<evidence type="ECO:0000313" key="6">
    <source>
        <dbReference type="EMBL" id="SDU03145.1"/>
    </source>
</evidence>
<dbReference type="Gene3D" id="3.40.50.1360">
    <property type="match status" value="1"/>
</dbReference>
<proteinExistence type="inferred from homology"/>
<dbReference type="InterPro" id="IPR007324">
    <property type="entry name" value="Sugar-bd_dom_put"/>
</dbReference>
<dbReference type="Proteomes" id="UP000198976">
    <property type="component" value="Chromosome I"/>
</dbReference>
<keyword evidence="7" id="KW-1185">Reference proteome</keyword>
<name>A0ABY0VAC3_9ACTO</name>
<evidence type="ECO:0000256" key="4">
    <source>
        <dbReference type="ARBA" id="ARBA00023163"/>
    </source>
</evidence>
<dbReference type="Gene3D" id="1.10.10.10">
    <property type="entry name" value="Winged helix-like DNA-binding domain superfamily/Winged helix DNA-binding domain"/>
    <property type="match status" value="1"/>
</dbReference>
<evidence type="ECO:0000259" key="5">
    <source>
        <dbReference type="Pfam" id="PF04198"/>
    </source>
</evidence>
<dbReference type="PANTHER" id="PTHR34294">
    <property type="entry name" value="TRANSCRIPTIONAL REGULATOR-RELATED"/>
    <property type="match status" value="1"/>
</dbReference>
<dbReference type="InterPro" id="IPR051054">
    <property type="entry name" value="SorC_transcr_regulators"/>
</dbReference>
<keyword evidence="2" id="KW-0805">Transcription regulation</keyword>
<accession>A0ABY0VAC3</accession>
<organism evidence="6 7">
    <name type="scientific">Schaalia radingae</name>
    <dbReference type="NCBI Taxonomy" id="131110"/>
    <lineage>
        <taxon>Bacteria</taxon>
        <taxon>Bacillati</taxon>
        <taxon>Actinomycetota</taxon>
        <taxon>Actinomycetes</taxon>
        <taxon>Actinomycetales</taxon>
        <taxon>Actinomycetaceae</taxon>
        <taxon>Schaalia</taxon>
    </lineage>
</organism>
<reference evidence="6 7" key="1">
    <citation type="submission" date="2016-10" db="EMBL/GenBank/DDBJ databases">
        <authorList>
            <person name="Varghese N."/>
            <person name="Submissions S."/>
        </authorList>
    </citation>
    <scope>NUCLEOTIDE SEQUENCE [LARGE SCALE GENOMIC DNA]</scope>
    <source>
        <strain evidence="6 7">DSM 9169</strain>
    </source>
</reference>
<comment type="similarity">
    <text evidence="1">Belongs to the SorC transcriptional regulatory family.</text>
</comment>
<dbReference type="GO" id="GO:0003677">
    <property type="term" value="F:DNA binding"/>
    <property type="evidence" value="ECO:0007669"/>
    <property type="project" value="UniProtKB-KW"/>
</dbReference>
<dbReference type="EMBL" id="LT629792">
    <property type="protein sequence ID" value="SDU03145.1"/>
    <property type="molecule type" value="Genomic_DNA"/>
</dbReference>
<evidence type="ECO:0000256" key="3">
    <source>
        <dbReference type="ARBA" id="ARBA00023125"/>
    </source>
</evidence>
<feature type="domain" description="Sugar-binding" evidence="5">
    <location>
        <begin position="68"/>
        <end position="320"/>
    </location>
</feature>
<gene>
    <name evidence="6" type="ORF">SAMN04489714_1737</name>
</gene>
<dbReference type="Pfam" id="PF04198">
    <property type="entry name" value="Sugar-bind"/>
    <property type="match status" value="1"/>
</dbReference>
<keyword evidence="4" id="KW-0804">Transcription</keyword>
<dbReference type="PANTHER" id="PTHR34294:SF1">
    <property type="entry name" value="TRANSCRIPTIONAL REGULATOR LSRR"/>
    <property type="match status" value="1"/>
</dbReference>
<evidence type="ECO:0000256" key="2">
    <source>
        <dbReference type="ARBA" id="ARBA00023015"/>
    </source>
</evidence>
<sequence>MHERLGVVSKRDELALQAAVLYYIREEKMEAIASQLNMSRSSVSRLLSYAKEVGLVRIQVQDLAGARTDLEREIAQAFHVNAVVVPVSSVDTPVATLESVAQVAAAQLANLMQPGATLGIAWGNTTAEVTRHLTRTPLPNVTVVQLNGAGNAAQSGVPYAGSIMSRAAEAFGGQTVYFPVPAFFDYADTKEALWRERSIRQVLTTIESSTVALFGVGSLDAALPSHVYSGGYLDATELHAARADGVVGDVCTVLIREDGSTNMELNHRASGPMPDVLRRIPVRLCVVSGVSKAIPLLGALRAGVMTHLVVDSEAARALLNRMNREHGQ</sequence>
<evidence type="ECO:0000313" key="7">
    <source>
        <dbReference type="Proteomes" id="UP000198976"/>
    </source>
</evidence>
<keyword evidence="3 6" id="KW-0238">DNA-binding</keyword>
<evidence type="ECO:0000256" key="1">
    <source>
        <dbReference type="ARBA" id="ARBA00010466"/>
    </source>
</evidence>